<keyword evidence="1" id="KW-1133">Transmembrane helix</keyword>
<feature type="transmembrane region" description="Helical" evidence="1">
    <location>
        <begin position="20"/>
        <end position="40"/>
    </location>
</feature>
<comment type="caution">
    <text evidence="2">The sequence shown here is derived from an EMBL/GenBank/DDBJ whole genome shotgun (WGS) entry which is preliminary data.</text>
</comment>
<organism evidence="2 3">
    <name type="scientific">Azohydromonas lata</name>
    <dbReference type="NCBI Taxonomy" id="45677"/>
    <lineage>
        <taxon>Bacteria</taxon>
        <taxon>Pseudomonadati</taxon>
        <taxon>Pseudomonadota</taxon>
        <taxon>Betaproteobacteria</taxon>
        <taxon>Burkholderiales</taxon>
        <taxon>Sphaerotilaceae</taxon>
        <taxon>Azohydromonas</taxon>
    </lineage>
</organism>
<accession>A0ABU5IG81</accession>
<reference evidence="2 3" key="1">
    <citation type="submission" date="2023-11" db="EMBL/GenBank/DDBJ databases">
        <title>Draft genome of Azohydromonas lata strain H1 (DSM1123), a polyhydroxyalkanoate producer.</title>
        <authorList>
            <person name="Traversa D."/>
            <person name="D'Addabbo P."/>
            <person name="Pazzani C."/>
            <person name="Manzari C."/>
            <person name="Chiara M."/>
            <person name="Scrascia M."/>
        </authorList>
    </citation>
    <scope>NUCLEOTIDE SEQUENCE [LARGE SCALE GENOMIC DNA]</scope>
    <source>
        <strain evidence="2 3">H1</strain>
    </source>
</reference>
<keyword evidence="1" id="KW-0472">Membrane</keyword>
<evidence type="ECO:0000256" key="1">
    <source>
        <dbReference type="SAM" id="Phobius"/>
    </source>
</evidence>
<keyword evidence="1" id="KW-0812">Transmembrane</keyword>
<dbReference type="EMBL" id="JAXOJX010000026">
    <property type="protein sequence ID" value="MDZ5458132.1"/>
    <property type="molecule type" value="Genomic_DNA"/>
</dbReference>
<name>A0ABU5IG81_9BURK</name>
<sequence>MQRAATALQAQDAQRLRRAIGWTVLVAGALHGLSQALPLLTRGF</sequence>
<dbReference type="RefSeq" id="WP_322466292.1">
    <property type="nucleotide sequence ID" value="NZ_JAXOJX010000026.1"/>
</dbReference>
<keyword evidence="3" id="KW-1185">Reference proteome</keyword>
<gene>
    <name evidence="2" type="ORF">SM757_16275</name>
</gene>
<dbReference type="Proteomes" id="UP001293718">
    <property type="component" value="Unassembled WGS sequence"/>
</dbReference>
<evidence type="ECO:0000313" key="3">
    <source>
        <dbReference type="Proteomes" id="UP001293718"/>
    </source>
</evidence>
<protein>
    <submittedName>
        <fullName evidence="2">Uncharacterized protein</fullName>
    </submittedName>
</protein>
<evidence type="ECO:0000313" key="2">
    <source>
        <dbReference type="EMBL" id="MDZ5458132.1"/>
    </source>
</evidence>
<proteinExistence type="predicted"/>